<protein>
    <submittedName>
        <fullName evidence="1">Uncharacterized protein</fullName>
    </submittedName>
</protein>
<proteinExistence type="predicted"/>
<organism evidence="1">
    <name type="scientific">Clostridium paraputrificum</name>
    <dbReference type="NCBI Taxonomy" id="29363"/>
    <lineage>
        <taxon>Bacteria</taxon>
        <taxon>Bacillati</taxon>
        <taxon>Bacillota</taxon>
        <taxon>Clostridia</taxon>
        <taxon>Eubacteriales</taxon>
        <taxon>Clostridiaceae</taxon>
        <taxon>Clostridium</taxon>
    </lineage>
</organism>
<accession>A0A6N3F4A4</accession>
<reference evidence="1" key="1">
    <citation type="submission" date="2019-11" db="EMBL/GenBank/DDBJ databases">
        <authorList>
            <person name="Feng L."/>
        </authorList>
    </citation>
    <scope>NUCLEOTIDE SEQUENCE</scope>
    <source>
        <strain evidence="1">CParaputrificumLFYP93</strain>
    </source>
</reference>
<dbReference type="EMBL" id="CACRTV010000057">
    <property type="protein sequence ID" value="VYU46860.1"/>
    <property type="molecule type" value="Genomic_DNA"/>
</dbReference>
<dbReference type="AlphaFoldDB" id="A0A6N3F4A4"/>
<gene>
    <name evidence="1" type="ORF">CPLFYP93_02384</name>
</gene>
<name>A0A6N3F4A4_9CLOT</name>
<sequence>MSQGILFLNYYSNIDNSEGIRINIDSNCGDKDVDVDASLFAPKNSEAYYLRTGKLSWSDFRESYIKNVLQSKSSLSMISAIKQTLDNGDNVTLLTMKNAMPSFKFIIGNLFYKMGYVVIVMDSVARRPFWEDEDR</sequence>
<dbReference type="RefSeq" id="WP_156561750.1">
    <property type="nucleotide sequence ID" value="NZ_CACRTV010000057.1"/>
</dbReference>
<evidence type="ECO:0000313" key="1">
    <source>
        <dbReference type="EMBL" id="VYU46860.1"/>
    </source>
</evidence>